<dbReference type="InterPro" id="IPR032675">
    <property type="entry name" value="LRR_dom_sf"/>
</dbReference>
<dbReference type="EMBL" id="KN839083">
    <property type="protein sequence ID" value="KIJ90931.1"/>
    <property type="molecule type" value="Genomic_DNA"/>
</dbReference>
<proteinExistence type="predicted"/>
<sequence length="530" mass="60456">MNQRSRMMRKISRGVTENRRDRNEQGFSSSFDLSPATELTPSRTASGHEIEGTFANQTNKPSERSAESSEEVSNWSEPFNHLSEELINEIFLHCASSPIEICGDPSCAPWSVAQVSQRWRTVALSEPNLWTYITVDLDRLPAIQLNRRTDALLNFFRECLHRSRDRPLYLRVKAFQRLHRLLFPLTDLCLAEAHRWQTTSLHFCLSPFIGKLEQSRGQLSLLKDLSITYQDRPAFPINAFVASPQLTRLTLCKLYHPTSTLNIPWKQITHFESNALRYKLGELDKILTNMPLLEELKMVCGTLFPMMDDDSTIETISLPHLRSFHFSGPQEALDQILYPLHTPSLKHFAMEITDHSSPDLVVSTFLVLLRKSTFTLDSLSIDRLPVQGIVQILDLVPSLFIRGIGVTELFPTYLTLNRDTPRRPYYQEWGSPGSFFLVPNLRNLVMEDTYTFTDSTTLTSFEGALLKMVKSRLHPQGDSEGRLESVRVAILAVGSPCEFETSAFYELTEFGEAQGVKMDVDVRRKGWHPG</sequence>
<reference evidence="3" key="2">
    <citation type="submission" date="2015-01" db="EMBL/GenBank/DDBJ databases">
        <title>Evolutionary Origins and Diversification of the Mycorrhizal Mutualists.</title>
        <authorList>
            <consortium name="DOE Joint Genome Institute"/>
            <consortium name="Mycorrhizal Genomics Consortium"/>
            <person name="Kohler A."/>
            <person name="Kuo A."/>
            <person name="Nagy L.G."/>
            <person name="Floudas D."/>
            <person name="Copeland A."/>
            <person name="Barry K.W."/>
            <person name="Cichocki N."/>
            <person name="Veneault-Fourrey C."/>
            <person name="LaButti K."/>
            <person name="Lindquist E.A."/>
            <person name="Lipzen A."/>
            <person name="Lundell T."/>
            <person name="Morin E."/>
            <person name="Murat C."/>
            <person name="Riley R."/>
            <person name="Ohm R."/>
            <person name="Sun H."/>
            <person name="Tunlid A."/>
            <person name="Henrissat B."/>
            <person name="Grigoriev I.V."/>
            <person name="Hibbett D.S."/>
            <person name="Martin F."/>
        </authorList>
    </citation>
    <scope>NUCLEOTIDE SEQUENCE [LARGE SCALE GENOMIC DNA]</scope>
    <source>
        <strain evidence="3">LaAM-08-1</strain>
    </source>
</reference>
<feature type="compositionally biased region" description="Polar residues" evidence="1">
    <location>
        <begin position="25"/>
        <end position="45"/>
    </location>
</feature>
<dbReference type="STRING" id="1095629.A0A0C9X045"/>
<organism evidence="2 3">
    <name type="scientific">Laccaria amethystina LaAM-08-1</name>
    <dbReference type="NCBI Taxonomy" id="1095629"/>
    <lineage>
        <taxon>Eukaryota</taxon>
        <taxon>Fungi</taxon>
        <taxon>Dikarya</taxon>
        <taxon>Basidiomycota</taxon>
        <taxon>Agaricomycotina</taxon>
        <taxon>Agaricomycetes</taxon>
        <taxon>Agaricomycetidae</taxon>
        <taxon>Agaricales</taxon>
        <taxon>Agaricineae</taxon>
        <taxon>Hydnangiaceae</taxon>
        <taxon>Laccaria</taxon>
    </lineage>
</organism>
<dbReference type="OrthoDB" id="2973282at2759"/>
<feature type="compositionally biased region" description="Basic residues" evidence="1">
    <location>
        <begin position="1"/>
        <end position="12"/>
    </location>
</feature>
<dbReference type="Proteomes" id="UP000054477">
    <property type="component" value="Unassembled WGS sequence"/>
</dbReference>
<dbReference type="Gene3D" id="3.80.10.10">
    <property type="entry name" value="Ribonuclease Inhibitor"/>
    <property type="match status" value="1"/>
</dbReference>
<evidence type="ECO:0008006" key="4">
    <source>
        <dbReference type="Google" id="ProtNLM"/>
    </source>
</evidence>
<feature type="region of interest" description="Disordered" evidence="1">
    <location>
        <begin position="1"/>
        <end position="74"/>
    </location>
</feature>
<gene>
    <name evidence="2" type="ORF">K443DRAFT_14828</name>
</gene>
<keyword evidence="3" id="KW-1185">Reference proteome</keyword>
<dbReference type="Gene3D" id="1.20.1280.50">
    <property type="match status" value="1"/>
</dbReference>
<dbReference type="HOGENOM" id="CLU_500640_0_0_1"/>
<accession>A0A0C9X045</accession>
<protein>
    <recommendedName>
        <fullName evidence="4">F-box domain-containing protein</fullName>
    </recommendedName>
</protein>
<name>A0A0C9X045_9AGAR</name>
<reference evidence="2 3" key="1">
    <citation type="submission" date="2014-04" db="EMBL/GenBank/DDBJ databases">
        <authorList>
            <consortium name="DOE Joint Genome Institute"/>
            <person name="Kuo A."/>
            <person name="Kohler A."/>
            <person name="Nagy L.G."/>
            <person name="Floudas D."/>
            <person name="Copeland A."/>
            <person name="Barry K.W."/>
            <person name="Cichocki N."/>
            <person name="Veneault-Fourrey C."/>
            <person name="LaButti K."/>
            <person name="Lindquist E.A."/>
            <person name="Lipzen A."/>
            <person name="Lundell T."/>
            <person name="Morin E."/>
            <person name="Murat C."/>
            <person name="Sun H."/>
            <person name="Tunlid A."/>
            <person name="Henrissat B."/>
            <person name="Grigoriev I.V."/>
            <person name="Hibbett D.S."/>
            <person name="Martin F."/>
            <person name="Nordberg H.P."/>
            <person name="Cantor M.N."/>
            <person name="Hua S.X."/>
        </authorList>
    </citation>
    <scope>NUCLEOTIDE SEQUENCE [LARGE SCALE GENOMIC DNA]</scope>
    <source>
        <strain evidence="2 3">LaAM-08-1</strain>
    </source>
</reference>
<evidence type="ECO:0000256" key="1">
    <source>
        <dbReference type="SAM" id="MobiDB-lite"/>
    </source>
</evidence>
<dbReference type="AlphaFoldDB" id="A0A0C9X045"/>
<evidence type="ECO:0000313" key="2">
    <source>
        <dbReference type="EMBL" id="KIJ90931.1"/>
    </source>
</evidence>
<evidence type="ECO:0000313" key="3">
    <source>
        <dbReference type="Proteomes" id="UP000054477"/>
    </source>
</evidence>